<feature type="compositionally biased region" description="Basic residues" evidence="1">
    <location>
        <begin position="67"/>
        <end position="78"/>
    </location>
</feature>
<sequence>MCLSQMEIEKTRMNEGDKPEPQDCRLAMGWRRDRWLLKILCSDDAQKTSTSTRRSERSTFNPTLAERRRRWSTARRVR</sequence>
<dbReference type="Gramene" id="KCW90461">
    <property type="protein sequence ID" value="KCW90461"/>
    <property type="gene ID" value="EUGRSUZ_A02589"/>
</dbReference>
<dbReference type="InParanoid" id="A0A059DJ98"/>
<proteinExistence type="predicted"/>
<organism evidence="2">
    <name type="scientific">Eucalyptus grandis</name>
    <name type="common">Flooded gum</name>
    <dbReference type="NCBI Taxonomy" id="71139"/>
    <lineage>
        <taxon>Eukaryota</taxon>
        <taxon>Viridiplantae</taxon>
        <taxon>Streptophyta</taxon>
        <taxon>Embryophyta</taxon>
        <taxon>Tracheophyta</taxon>
        <taxon>Spermatophyta</taxon>
        <taxon>Magnoliopsida</taxon>
        <taxon>eudicotyledons</taxon>
        <taxon>Gunneridae</taxon>
        <taxon>Pentapetalae</taxon>
        <taxon>rosids</taxon>
        <taxon>malvids</taxon>
        <taxon>Myrtales</taxon>
        <taxon>Myrtaceae</taxon>
        <taxon>Myrtoideae</taxon>
        <taxon>Eucalypteae</taxon>
        <taxon>Eucalyptus</taxon>
    </lineage>
</organism>
<feature type="region of interest" description="Disordered" evidence="1">
    <location>
        <begin position="1"/>
        <end position="21"/>
    </location>
</feature>
<protein>
    <submittedName>
        <fullName evidence="2">Uncharacterized protein</fullName>
    </submittedName>
</protein>
<evidence type="ECO:0000256" key="1">
    <source>
        <dbReference type="SAM" id="MobiDB-lite"/>
    </source>
</evidence>
<evidence type="ECO:0000313" key="2">
    <source>
        <dbReference type="EMBL" id="KCW90461.1"/>
    </source>
</evidence>
<dbReference type="EMBL" id="KK198753">
    <property type="protein sequence ID" value="KCW90461.1"/>
    <property type="molecule type" value="Genomic_DNA"/>
</dbReference>
<name>A0A059DJ98_EUCGR</name>
<accession>A0A059DJ98</accession>
<feature type="region of interest" description="Disordered" evidence="1">
    <location>
        <begin position="45"/>
        <end position="78"/>
    </location>
</feature>
<feature type="compositionally biased region" description="Basic and acidic residues" evidence="1">
    <location>
        <begin position="7"/>
        <end position="21"/>
    </location>
</feature>
<reference evidence="2" key="1">
    <citation type="submission" date="2013-07" db="EMBL/GenBank/DDBJ databases">
        <title>The genome of Eucalyptus grandis.</title>
        <authorList>
            <person name="Schmutz J."/>
            <person name="Hayes R."/>
            <person name="Myburg A."/>
            <person name="Tuskan G."/>
            <person name="Grattapaglia D."/>
            <person name="Rokhsar D.S."/>
        </authorList>
    </citation>
    <scope>NUCLEOTIDE SEQUENCE</scope>
    <source>
        <tissue evidence="2">Leaf extractions</tissue>
    </source>
</reference>
<gene>
    <name evidence="2" type="ORF">EUGRSUZ_A02589</name>
</gene>
<dbReference type="AlphaFoldDB" id="A0A059DJ98"/>